<feature type="domain" description="DUF306" evidence="2">
    <location>
        <begin position="149"/>
        <end position="255"/>
    </location>
</feature>
<proteinExistence type="predicted"/>
<dbReference type="EMBL" id="CP045652">
    <property type="protein sequence ID" value="QGA27430.1"/>
    <property type="molecule type" value="Genomic_DNA"/>
</dbReference>
<dbReference type="AlphaFoldDB" id="A0A5Q0QIM3"/>
<feature type="chain" id="PRO_5024826255" evidence="1">
    <location>
        <begin position="23"/>
        <end position="259"/>
    </location>
</feature>
<protein>
    <submittedName>
        <fullName evidence="3">META domain-containing protein</fullName>
    </submittedName>
</protein>
<dbReference type="RefSeq" id="WP_153512266.1">
    <property type="nucleotide sequence ID" value="NZ_CP045652.1"/>
</dbReference>
<evidence type="ECO:0000313" key="3">
    <source>
        <dbReference type="EMBL" id="QGA27430.1"/>
    </source>
</evidence>
<dbReference type="Gene3D" id="2.40.128.270">
    <property type="match status" value="2"/>
</dbReference>
<dbReference type="KEGG" id="sphe:GFH32_14395"/>
<dbReference type="PROSITE" id="PS51257">
    <property type="entry name" value="PROKAR_LIPOPROTEIN"/>
    <property type="match status" value="1"/>
</dbReference>
<keyword evidence="4" id="KW-1185">Reference proteome</keyword>
<evidence type="ECO:0000256" key="1">
    <source>
        <dbReference type="SAM" id="SignalP"/>
    </source>
</evidence>
<dbReference type="PANTHER" id="PTHR35535:SF1">
    <property type="entry name" value="HEAT SHOCK PROTEIN HSLJ"/>
    <property type="match status" value="1"/>
</dbReference>
<dbReference type="Proteomes" id="UP000326921">
    <property type="component" value="Chromosome"/>
</dbReference>
<gene>
    <name evidence="3" type="ORF">GFH32_14395</name>
</gene>
<keyword evidence="1" id="KW-0732">Signal</keyword>
<evidence type="ECO:0000259" key="2">
    <source>
        <dbReference type="Pfam" id="PF03724"/>
    </source>
</evidence>
<dbReference type="InterPro" id="IPR038670">
    <property type="entry name" value="HslJ-like_sf"/>
</dbReference>
<dbReference type="Pfam" id="PF03724">
    <property type="entry name" value="META"/>
    <property type="match status" value="2"/>
</dbReference>
<dbReference type="PANTHER" id="PTHR35535">
    <property type="entry name" value="HEAT SHOCK PROTEIN HSLJ"/>
    <property type="match status" value="1"/>
</dbReference>
<dbReference type="InterPro" id="IPR053147">
    <property type="entry name" value="Hsp_HslJ-like"/>
</dbReference>
<sequence length="259" mass="28408">MKQSILSMLAVFTLLFASCSTSKNMTEDGRNIAQLTGYKWQLIELESKAISEITKRTIHLSFLPEENRYAVVGGCNTLNGAYSLSKKAGAIKFTQGMSTMMACDDMEIDQRVIKAINATTKYTVEDGFLVFYKGGTELAKFKAVETESELSGTWELDYIHGSNVAFNELFPQGKPTINFDLGAKKVNGKGGCNNYNGSVEVNGRNVKFGPVASTRMACPGNGEALYFETLQKVNVLSVHDNTLTLIIGDIAVMRFKKSN</sequence>
<dbReference type="InterPro" id="IPR005184">
    <property type="entry name" value="DUF306_Meta_HslJ"/>
</dbReference>
<feature type="domain" description="DUF306" evidence="2">
    <location>
        <begin position="33"/>
        <end position="141"/>
    </location>
</feature>
<organism evidence="3 4">
    <name type="scientific">Sphingobacterium zhuxiongii</name>
    <dbReference type="NCBI Taxonomy" id="2662364"/>
    <lineage>
        <taxon>Bacteria</taxon>
        <taxon>Pseudomonadati</taxon>
        <taxon>Bacteroidota</taxon>
        <taxon>Sphingobacteriia</taxon>
        <taxon>Sphingobacteriales</taxon>
        <taxon>Sphingobacteriaceae</taxon>
        <taxon>Sphingobacterium</taxon>
    </lineage>
</organism>
<reference evidence="3 4" key="1">
    <citation type="submission" date="2019-10" db="EMBL/GenBank/DDBJ databases">
        <authorList>
            <person name="Dong K."/>
        </authorList>
    </citation>
    <scope>NUCLEOTIDE SEQUENCE [LARGE SCALE GENOMIC DNA]</scope>
    <source>
        <strain evidence="4">dk4302</strain>
    </source>
</reference>
<name>A0A5Q0QIM3_9SPHI</name>
<feature type="signal peptide" evidence="1">
    <location>
        <begin position="1"/>
        <end position="22"/>
    </location>
</feature>
<accession>A0A5Q0QIM3</accession>
<evidence type="ECO:0000313" key="4">
    <source>
        <dbReference type="Proteomes" id="UP000326921"/>
    </source>
</evidence>